<reference evidence="2" key="1">
    <citation type="journal article" date="2023" name="Mol. Phylogenet. Evol.">
        <title>Genome-scale phylogeny and comparative genomics of the fungal order Sordariales.</title>
        <authorList>
            <person name="Hensen N."/>
            <person name="Bonometti L."/>
            <person name="Westerberg I."/>
            <person name="Brannstrom I.O."/>
            <person name="Guillou S."/>
            <person name="Cros-Aarteil S."/>
            <person name="Calhoun S."/>
            <person name="Haridas S."/>
            <person name="Kuo A."/>
            <person name="Mondo S."/>
            <person name="Pangilinan J."/>
            <person name="Riley R."/>
            <person name="LaButti K."/>
            <person name="Andreopoulos B."/>
            <person name="Lipzen A."/>
            <person name="Chen C."/>
            <person name="Yan M."/>
            <person name="Daum C."/>
            <person name="Ng V."/>
            <person name="Clum A."/>
            <person name="Steindorff A."/>
            <person name="Ohm R.A."/>
            <person name="Martin F."/>
            <person name="Silar P."/>
            <person name="Natvig D.O."/>
            <person name="Lalanne C."/>
            <person name="Gautier V."/>
            <person name="Ament-Velasquez S.L."/>
            <person name="Kruys A."/>
            <person name="Hutchinson M.I."/>
            <person name="Powell A.J."/>
            <person name="Barry K."/>
            <person name="Miller A.N."/>
            <person name="Grigoriev I.V."/>
            <person name="Debuchy R."/>
            <person name="Gladieux P."/>
            <person name="Hiltunen Thoren M."/>
            <person name="Johannesson H."/>
        </authorList>
    </citation>
    <scope>NUCLEOTIDE SEQUENCE</scope>
    <source>
        <strain evidence="2">CBS 626.80</strain>
    </source>
</reference>
<comment type="caution">
    <text evidence="2">The sequence shown here is derived from an EMBL/GenBank/DDBJ whole genome shotgun (WGS) entry which is preliminary data.</text>
</comment>
<dbReference type="EMBL" id="MU859097">
    <property type="protein sequence ID" value="KAK3953966.1"/>
    <property type="molecule type" value="Genomic_DNA"/>
</dbReference>
<reference evidence="2" key="2">
    <citation type="submission" date="2023-06" db="EMBL/GenBank/DDBJ databases">
        <authorList>
            <consortium name="Lawrence Berkeley National Laboratory"/>
            <person name="Mondo S.J."/>
            <person name="Hensen N."/>
            <person name="Bonometti L."/>
            <person name="Westerberg I."/>
            <person name="Brannstrom I.O."/>
            <person name="Guillou S."/>
            <person name="Cros-Aarteil S."/>
            <person name="Calhoun S."/>
            <person name="Haridas S."/>
            <person name="Kuo A."/>
            <person name="Pangilinan J."/>
            <person name="Riley R."/>
            <person name="Labutti K."/>
            <person name="Andreopoulos B."/>
            <person name="Lipzen A."/>
            <person name="Chen C."/>
            <person name="Yanf M."/>
            <person name="Daum C."/>
            <person name="Ng V."/>
            <person name="Clum A."/>
            <person name="Steindorff A."/>
            <person name="Ohm R."/>
            <person name="Martin F."/>
            <person name="Silar P."/>
            <person name="Natvig D."/>
            <person name="Lalanne C."/>
            <person name="Gautier V."/>
            <person name="Ament-Velasquez S.L."/>
            <person name="Kruys A."/>
            <person name="Hutchinson M.I."/>
            <person name="Powell A.J."/>
            <person name="Barry K."/>
            <person name="Miller A.N."/>
            <person name="Grigoriev I.V."/>
            <person name="Debuchy R."/>
            <person name="Gladieux P."/>
            <person name="Thoren M.H."/>
            <person name="Johannesson H."/>
        </authorList>
    </citation>
    <scope>NUCLEOTIDE SEQUENCE</scope>
    <source>
        <strain evidence="2">CBS 626.80</strain>
    </source>
</reference>
<keyword evidence="3" id="KW-1185">Reference proteome</keyword>
<dbReference type="AlphaFoldDB" id="A0AAN6NZP0"/>
<gene>
    <name evidence="2" type="ORF">QBC32DRAFT_337643</name>
</gene>
<name>A0AAN6NZP0_9PEZI</name>
<evidence type="ECO:0000256" key="1">
    <source>
        <dbReference type="SAM" id="MobiDB-lite"/>
    </source>
</evidence>
<dbReference type="Proteomes" id="UP001303222">
    <property type="component" value="Unassembled WGS sequence"/>
</dbReference>
<organism evidence="2 3">
    <name type="scientific">Pseudoneurospora amorphoporcata</name>
    <dbReference type="NCBI Taxonomy" id="241081"/>
    <lineage>
        <taxon>Eukaryota</taxon>
        <taxon>Fungi</taxon>
        <taxon>Dikarya</taxon>
        <taxon>Ascomycota</taxon>
        <taxon>Pezizomycotina</taxon>
        <taxon>Sordariomycetes</taxon>
        <taxon>Sordariomycetidae</taxon>
        <taxon>Sordariales</taxon>
        <taxon>Sordariaceae</taxon>
        <taxon>Pseudoneurospora</taxon>
    </lineage>
</organism>
<proteinExistence type="predicted"/>
<evidence type="ECO:0000313" key="2">
    <source>
        <dbReference type="EMBL" id="KAK3953966.1"/>
    </source>
</evidence>
<sequence length="81" mass="9113">MAPFFGRFWQRGPVWEKDTMPYEAQPYVPGMMVVGASTNIGERRKRSNIGTYVEVYAPRENLPHPLGTDSPGRLFPLSLSG</sequence>
<accession>A0AAN6NZP0</accession>
<feature type="region of interest" description="Disordered" evidence="1">
    <location>
        <begin position="61"/>
        <end position="81"/>
    </location>
</feature>
<evidence type="ECO:0000313" key="3">
    <source>
        <dbReference type="Proteomes" id="UP001303222"/>
    </source>
</evidence>
<protein>
    <submittedName>
        <fullName evidence="2">Uncharacterized protein</fullName>
    </submittedName>
</protein>